<name>A0ABW2TLK5_9PSEU</name>
<evidence type="ECO:0000313" key="2">
    <source>
        <dbReference type="Proteomes" id="UP001596512"/>
    </source>
</evidence>
<evidence type="ECO:0008006" key="3">
    <source>
        <dbReference type="Google" id="ProtNLM"/>
    </source>
</evidence>
<accession>A0ABW2TLK5</accession>
<proteinExistence type="predicted"/>
<protein>
    <recommendedName>
        <fullName evidence="3">Sporulation protein YtfJ (Spore_YtfJ)</fullName>
    </recommendedName>
</protein>
<organism evidence="1 2">
    <name type="scientific">Actinokineospora soli</name>
    <dbReference type="NCBI Taxonomy" id="1048753"/>
    <lineage>
        <taxon>Bacteria</taxon>
        <taxon>Bacillati</taxon>
        <taxon>Actinomycetota</taxon>
        <taxon>Actinomycetes</taxon>
        <taxon>Pseudonocardiales</taxon>
        <taxon>Pseudonocardiaceae</taxon>
        <taxon>Actinokineospora</taxon>
    </lineage>
</organism>
<dbReference type="Proteomes" id="UP001596512">
    <property type="component" value="Unassembled WGS sequence"/>
</dbReference>
<reference evidence="2" key="1">
    <citation type="journal article" date="2019" name="Int. J. Syst. Evol. Microbiol.">
        <title>The Global Catalogue of Microorganisms (GCM) 10K type strain sequencing project: providing services to taxonomists for standard genome sequencing and annotation.</title>
        <authorList>
            <consortium name="The Broad Institute Genomics Platform"/>
            <consortium name="The Broad Institute Genome Sequencing Center for Infectious Disease"/>
            <person name="Wu L."/>
            <person name="Ma J."/>
        </authorList>
    </citation>
    <scope>NUCLEOTIDE SEQUENCE [LARGE SCALE GENOMIC DNA]</scope>
    <source>
        <strain evidence="2">JCM 17695</strain>
    </source>
</reference>
<comment type="caution">
    <text evidence="1">The sequence shown here is derived from an EMBL/GenBank/DDBJ whole genome shotgun (WGS) entry which is preliminary data.</text>
</comment>
<evidence type="ECO:0000313" key="1">
    <source>
        <dbReference type="EMBL" id="MFC7614632.1"/>
    </source>
</evidence>
<keyword evidence="2" id="KW-1185">Reference proteome</keyword>
<gene>
    <name evidence="1" type="ORF">ACFQV2_14940</name>
</gene>
<dbReference type="EMBL" id="JBHTEY010000004">
    <property type="protein sequence ID" value="MFC7614632.1"/>
    <property type="molecule type" value="Genomic_DNA"/>
</dbReference>
<sequence length="85" mass="8822">METLVWAEPYERDGVTVLRASSVVGGGGGGQDGPLHGLGLGLSTRPVGAFVVRGGDVRWVPSVDVTRVALGVLAAVALVVRWRRS</sequence>